<accession>A0A382KZR9</accession>
<proteinExistence type="predicted"/>
<gene>
    <name evidence="3" type="ORF">METZ01_LOCUS283098</name>
</gene>
<dbReference type="InterPro" id="IPR013154">
    <property type="entry name" value="ADH-like_N"/>
</dbReference>
<evidence type="ECO:0000259" key="2">
    <source>
        <dbReference type="Pfam" id="PF08240"/>
    </source>
</evidence>
<dbReference type="PANTHER" id="PTHR44154:SF1">
    <property type="entry name" value="QUINONE OXIDOREDUCTASE"/>
    <property type="match status" value="1"/>
</dbReference>
<feature type="non-terminal residue" evidence="3">
    <location>
        <position position="102"/>
    </location>
</feature>
<dbReference type="Gene3D" id="3.90.180.10">
    <property type="entry name" value="Medium-chain alcohol dehydrogenases, catalytic domain"/>
    <property type="match status" value="1"/>
</dbReference>
<dbReference type="SUPFAM" id="SSF50129">
    <property type="entry name" value="GroES-like"/>
    <property type="match status" value="1"/>
</dbReference>
<dbReference type="EMBL" id="UINC01084001">
    <property type="protein sequence ID" value="SVC30244.1"/>
    <property type="molecule type" value="Genomic_DNA"/>
</dbReference>
<dbReference type="PANTHER" id="PTHR44154">
    <property type="entry name" value="QUINONE OXIDOREDUCTASE"/>
    <property type="match status" value="1"/>
</dbReference>
<keyword evidence="1" id="KW-0521">NADP</keyword>
<dbReference type="Pfam" id="PF08240">
    <property type="entry name" value="ADH_N"/>
    <property type="match status" value="1"/>
</dbReference>
<sequence>MVRIVRFHEIGGPEVLCLDQVPERDPGPGEVRIRVEAIGLNRAEVMLREGVYHEQPIFPSRIGYEAAGVVDAVGEGVRAPKEGERVATVPSFALSQTQQGVY</sequence>
<evidence type="ECO:0000313" key="3">
    <source>
        <dbReference type="EMBL" id="SVC30244.1"/>
    </source>
</evidence>
<dbReference type="InterPro" id="IPR051603">
    <property type="entry name" value="Zinc-ADH_QOR/CCCR"/>
</dbReference>
<protein>
    <recommendedName>
        <fullName evidence="2">Alcohol dehydrogenase-like N-terminal domain-containing protein</fullName>
    </recommendedName>
</protein>
<evidence type="ECO:0000256" key="1">
    <source>
        <dbReference type="ARBA" id="ARBA00022857"/>
    </source>
</evidence>
<dbReference type="InterPro" id="IPR011032">
    <property type="entry name" value="GroES-like_sf"/>
</dbReference>
<dbReference type="AlphaFoldDB" id="A0A382KZR9"/>
<name>A0A382KZR9_9ZZZZ</name>
<organism evidence="3">
    <name type="scientific">marine metagenome</name>
    <dbReference type="NCBI Taxonomy" id="408172"/>
    <lineage>
        <taxon>unclassified sequences</taxon>
        <taxon>metagenomes</taxon>
        <taxon>ecological metagenomes</taxon>
    </lineage>
</organism>
<feature type="domain" description="Alcohol dehydrogenase-like N-terminal" evidence="2">
    <location>
        <begin position="27"/>
        <end position="90"/>
    </location>
</feature>
<reference evidence="3" key="1">
    <citation type="submission" date="2018-05" db="EMBL/GenBank/DDBJ databases">
        <authorList>
            <person name="Lanie J.A."/>
            <person name="Ng W.-L."/>
            <person name="Kazmierczak K.M."/>
            <person name="Andrzejewski T.M."/>
            <person name="Davidsen T.M."/>
            <person name="Wayne K.J."/>
            <person name="Tettelin H."/>
            <person name="Glass J.I."/>
            <person name="Rusch D."/>
            <person name="Podicherti R."/>
            <person name="Tsui H.-C.T."/>
            <person name="Winkler M.E."/>
        </authorList>
    </citation>
    <scope>NUCLEOTIDE SEQUENCE</scope>
</reference>